<dbReference type="Proteomes" id="UP000263486">
    <property type="component" value="Unassembled WGS sequence"/>
</dbReference>
<organism evidence="2 3">
    <name type="scientific">Psychrilyobacter piezotolerans</name>
    <dbReference type="NCBI Taxonomy" id="2293438"/>
    <lineage>
        <taxon>Bacteria</taxon>
        <taxon>Fusobacteriati</taxon>
        <taxon>Fusobacteriota</taxon>
        <taxon>Fusobacteriia</taxon>
        <taxon>Fusobacteriales</taxon>
        <taxon>Fusobacteriaceae</taxon>
        <taxon>Psychrilyobacter</taxon>
    </lineage>
</organism>
<proteinExistence type="predicted"/>
<reference evidence="2 3" key="1">
    <citation type="submission" date="2018-08" db="EMBL/GenBank/DDBJ databases">
        <title>Draft genome sequence of Psychrilyobacter sp. strain SD5 isolated from Black Sea water.</title>
        <authorList>
            <person name="Yadav S."/>
            <person name="Villanueva L."/>
            <person name="Damste J.S.S."/>
        </authorList>
    </citation>
    <scope>NUCLEOTIDE SEQUENCE [LARGE SCALE GENOMIC DNA]</scope>
    <source>
        <strain evidence="2 3">SD5</strain>
    </source>
</reference>
<accession>A0ABX9KHG8</accession>
<protein>
    <submittedName>
        <fullName evidence="2">Uncharacterized protein</fullName>
    </submittedName>
</protein>
<dbReference type="EMBL" id="QUAJ01000014">
    <property type="protein sequence ID" value="REI40952.1"/>
    <property type="molecule type" value="Genomic_DNA"/>
</dbReference>
<name>A0ABX9KHG8_9FUSO</name>
<dbReference type="RefSeq" id="WP_114642510.1">
    <property type="nucleotide sequence ID" value="NZ_JAACIO010000010.1"/>
</dbReference>
<gene>
    <name evidence="2" type="ORF">DYH56_08980</name>
</gene>
<sequence>MHSLMEKLKLKRKELNITSSFSNEVRYLKNIEKSIESLKKASIKKQNKINYKFIKKEYKTAIGAKFIASESFLSEALSCFEREYIKEKNKKQKLEDKEFRIEKLKELKSKGFNSQKLSILIECVSEKLGWILLAEFISHVFKETLDTLKKYFYSIQRSTKLLLGSVALEKNRVLLN</sequence>
<evidence type="ECO:0000256" key="1">
    <source>
        <dbReference type="SAM" id="Coils"/>
    </source>
</evidence>
<keyword evidence="1" id="KW-0175">Coiled coil</keyword>
<feature type="coiled-coil region" evidence="1">
    <location>
        <begin position="77"/>
        <end position="107"/>
    </location>
</feature>
<evidence type="ECO:0000313" key="3">
    <source>
        <dbReference type="Proteomes" id="UP000263486"/>
    </source>
</evidence>
<comment type="caution">
    <text evidence="2">The sequence shown here is derived from an EMBL/GenBank/DDBJ whole genome shotgun (WGS) entry which is preliminary data.</text>
</comment>
<evidence type="ECO:0000313" key="2">
    <source>
        <dbReference type="EMBL" id="REI40952.1"/>
    </source>
</evidence>
<keyword evidence="3" id="KW-1185">Reference proteome</keyword>